<comment type="caution">
    <text evidence="2">The sequence shown here is derived from an EMBL/GenBank/DDBJ whole genome shotgun (WGS) entry which is preliminary data.</text>
</comment>
<evidence type="ECO:0000313" key="2">
    <source>
        <dbReference type="EMBL" id="KAK3295624.1"/>
    </source>
</evidence>
<evidence type="ECO:0000256" key="1">
    <source>
        <dbReference type="SAM" id="MobiDB-lite"/>
    </source>
</evidence>
<evidence type="ECO:0000313" key="3">
    <source>
        <dbReference type="Proteomes" id="UP001278766"/>
    </source>
</evidence>
<sequence>MSVADVIHRPPWAEERRLQPVVKKDHDNPTGHDSPAGNHFNFNGNRCAPKCSFGHAEAPSRVCGSVVKRQHAGTIAPREPHRNIRNLVVSICCCCIKQAPSMNRDVFIEGHDGFQDTGTLKELGPGLCLGLSSLAEVSMSHETWGMINMFLRVGSPVRRDETSDINHDLPHIPSTINLAGQVGIDSI</sequence>
<accession>A0AAE0LSW5</accession>
<feature type="compositionally biased region" description="Basic and acidic residues" evidence="1">
    <location>
        <begin position="1"/>
        <end position="30"/>
    </location>
</feature>
<dbReference type="AlphaFoldDB" id="A0AAE0LSW5"/>
<gene>
    <name evidence="2" type="ORF">B0H64DRAFT_373821</name>
</gene>
<organism evidence="2 3">
    <name type="scientific">Chaetomium fimeti</name>
    <dbReference type="NCBI Taxonomy" id="1854472"/>
    <lineage>
        <taxon>Eukaryota</taxon>
        <taxon>Fungi</taxon>
        <taxon>Dikarya</taxon>
        <taxon>Ascomycota</taxon>
        <taxon>Pezizomycotina</taxon>
        <taxon>Sordariomycetes</taxon>
        <taxon>Sordariomycetidae</taxon>
        <taxon>Sordariales</taxon>
        <taxon>Chaetomiaceae</taxon>
        <taxon>Chaetomium</taxon>
    </lineage>
</organism>
<dbReference type="RefSeq" id="XP_062659138.1">
    <property type="nucleotide sequence ID" value="XM_062802296.1"/>
</dbReference>
<reference evidence="2" key="1">
    <citation type="journal article" date="2023" name="Mol. Phylogenet. Evol.">
        <title>Genome-scale phylogeny and comparative genomics of the fungal order Sordariales.</title>
        <authorList>
            <person name="Hensen N."/>
            <person name="Bonometti L."/>
            <person name="Westerberg I."/>
            <person name="Brannstrom I.O."/>
            <person name="Guillou S."/>
            <person name="Cros-Aarteil S."/>
            <person name="Calhoun S."/>
            <person name="Haridas S."/>
            <person name="Kuo A."/>
            <person name="Mondo S."/>
            <person name="Pangilinan J."/>
            <person name="Riley R."/>
            <person name="LaButti K."/>
            <person name="Andreopoulos B."/>
            <person name="Lipzen A."/>
            <person name="Chen C."/>
            <person name="Yan M."/>
            <person name="Daum C."/>
            <person name="Ng V."/>
            <person name="Clum A."/>
            <person name="Steindorff A."/>
            <person name="Ohm R.A."/>
            <person name="Martin F."/>
            <person name="Silar P."/>
            <person name="Natvig D.O."/>
            <person name="Lalanne C."/>
            <person name="Gautier V."/>
            <person name="Ament-Velasquez S.L."/>
            <person name="Kruys A."/>
            <person name="Hutchinson M.I."/>
            <person name="Powell A.J."/>
            <person name="Barry K."/>
            <person name="Miller A.N."/>
            <person name="Grigoriev I.V."/>
            <person name="Debuchy R."/>
            <person name="Gladieux P."/>
            <person name="Hiltunen Thoren M."/>
            <person name="Johannesson H."/>
        </authorList>
    </citation>
    <scope>NUCLEOTIDE SEQUENCE</scope>
    <source>
        <strain evidence="2">CBS 168.71</strain>
    </source>
</reference>
<dbReference type="GeneID" id="87839244"/>
<dbReference type="Proteomes" id="UP001278766">
    <property type="component" value="Unassembled WGS sequence"/>
</dbReference>
<dbReference type="EMBL" id="JAUEPN010000004">
    <property type="protein sequence ID" value="KAK3295624.1"/>
    <property type="molecule type" value="Genomic_DNA"/>
</dbReference>
<keyword evidence="3" id="KW-1185">Reference proteome</keyword>
<name>A0AAE0LSW5_9PEZI</name>
<reference evidence="2" key="2">
    <citation type="submission" date="2023-06" db="EMBL/GenBank/DDBJ databases">
        <authorList>
            <consortium name="Lawrence Berkeley National Laboratory"/>
            <person name="Haridas S."/>
            <person name="Hensen N."/>
            <person name="Bonometti L."/>
            <person name="Westerberg I."/>
            <person name="Brannstrom I.O."/>
            <person name="Guillou S."/>
            <person name="Cros-Aarteil S."/>
            <person name="Calhoun S."/>
            <person name="Kuo A."/>
            <person name="Mondo S."/>
            <person name="Pangilinan J."/>
            <person name="Riley R."/>
            <person name="Labutti K."/>
            <person name="Andreopoulos B."/>
            <person name="Lipzen A."/>
            <person name="Chen C."/>
            <person name="Yanf M."/>
            <person name="Daum C."/>
            <person name="Ng V."/>
            <person name="Clum A."/>
            <person name="Steindorff A."/>
            <person name="Ohm R."/>
            <person name="Martin F."/>
            <person name="Silar P."/>
            <person name="Natvig D."/>
            <person name="Lalanne C."/>
            <person name="Gautier V."/>
            <person name="Ament-Velasquez S.L."/>
            <person name="Kruys A."/>
            <person name="Hutchinson M.I."/>
            <person name="Powell A.J."/>
            <person name="Barry K."/>
            <person name="Miller A.N."/>
            <person name="Grigoriev I.V."/>
            <person name="Debuchy R."/>
            <person name="Gladieux P."/>
            <person name="Thoren M.H."/>
            <person name="Johannesson H."/>
        </authorList>
    </citation>
    <scope>NUCLEOTIDE SEQUENCE</scope>
    <source>
        <strain evidence="2">CBS 168.71</strain>
    </source>
</reference>
<feature type="region of interest" description="Disordered" evidence="1">
    <location>
        <begin position="1"/>
        <end position="39"/>
    </location>
</feature>
<protein>
    <submittedName>
        <fullName evidence="2">Uncharacterized protein</fullName>
    </submittedName>
</protein>
<proteinExistence type="predicted"/>